<evidence type="ECO:0000256" key="4">
    <source>
        <dbReference type="ARBA" id="ARBA00023016"/>
    </source>
</evidence>
<evidence type="ECO:0000259" key="10">
    <source>
        <dbReference type="PROSITE" id="PS00434"/>
    </source>
</evidence>
<keyword evidence="5" id="KW-0238">DNA-binding</keyword>
<dbReference type="SUPFAM" id="SSF46785">
    <property type="entry name" value="Winged helix' DNA-binding domain"/>
    <property type="match status" value="1"/>
</dbReference>
<dbReference type="PANTHER" id="PTHR10015:SF338">
    <property type="entry name" value="HEAT STRESS TRANSCRIPTION FACTOR A-2"/>
    <property type="match status" value="1"/>
</dbReference>
<sequence length="374" mass="42388">MERPVRVKEEETVMASAAGASSSSSSSFSPRPMEGLHEVGPPPFLIKTFEMVEDPDTDSIVSWSRGRNSFIVWDSHKFSTLLSRYFKHSNFSSFVRQLNTYGFRKVDPDLWEFANEGFLGGQKHLLKTIKRRRLVSQSHRHQVGACVELGQYGLDGEVERLRRDCNLLTTDIVRLRQQQQISREQVIAMESRLQTMERKQQQLLAFLAKALSNPSFVLNLLQQSEKGRASRGIEMREKRRLTASPNAENLQELLRSAAMGDPAQEEWATDEINIDTLLSTALDDESSSVTRDPKAEATPSTSGIALRNGNEINWEDFLNEDSTEFGVEVEGLVAKPSDWGEDLTDFVDPMEFLAKRRWDLEPSRNAPGFCRSVE</sequence>
<evidence type="ECO:0000256" key="8">
    <source>
        <dbReference type="RuleBase" id="RU004020"/>
    </source>
</evidence>
<feature type="region of interest" description="Disordered" evidence="9">
    <location>
        <begin position="283"/>
        <end position="306"/>
    </location>
</feature>
<evidence type="ECO:0000256" key="3">
    <source>
        <dbReference type="ARBA" id="ARBA00023015"/>
    </source>
</evidence>
<keyword evidence="4" id="KW-0346">Stress response</keyword>
<dbReference type="Gene3D" id="1.10.10.10">
    <property type="entry name" value="Winged helix-like DNA-binding domain superfamily/Winged helix DNA-binding domain"/>
    <property type="match status" value="1"/>
</dbReference>
<dbReference type="SMART" id="SM00415">
    <property type="entry name" value="HSF"/>
    <property type="match status" value="1"/>
</dbReference>
<keyword evidence="6" id="KW-0804">Transcription</keyword>
<dbReference type="GO" id="GO:0000978">
    <property type="term" value="F:RNA polymerase II cis-regulatory region sequence-specific DNA binding"/>
    <property type="evidence" value="ECO:0007669"/>
    <property type="project" value="TreeGrafter"/>
</dbReference>
<keyword evidence="2" id="KW-0597">Phosphoprotein</keyword>
<evidence type="ECO:0000313" key="11">
    <source>
        <dbReference type="EMBL" id="GMG99118.1"/>
    </source>
</evidence>
<evidence type="ECO:0000256" key="2">
    <source>
        <dbReference type="ARBA" id="ARBA00022553"/>
    </source>
</evidence>
<dbReference type="InterPro" id="IPR036388">
    <property type="entry name" value="WH-like_DNA-bd_sf"/>
</dbReference>
<dbReference type="Pfam" id="PF00447">
    <property type="entry name" value="HSF_DNA-bind"/>
    <property type="match status" value="1"/>
</dbReference>
<keyword evidence="3" id="KW-0805">Transcription regulation</keyword>
<dbReference type="EMBL" id="BSYO01000001">
    <property type="protein sequence ID" value="GMG99118.1"/>
    <property type="molecule type" value="Genomic_DNA"/>
</dbReference>
<dbReference type="GO" id="GO:0003700">
    <property type="term" value="F:DNA-binding transcription factor activity"/>
    <property type="evidence" value="ECO:0007669"/>
    <property type="project" value="InterPro"/>
</dbReference>
<evidence type="ECO:0000256" key="6">
    <source>
        <dbReference type="ARBA" id="ARBA00023163"/>
    </source>
</evidence>
<dbReference type="PANTHER" id="PTHR10015">
    <property type="entry name" value="HEAT SHOCK TRANSCRIPTION FACTOR"/>
    <property type="match status" value="1"/>
</dbReference>
<protein>
    <recommendedName>
        <fullName evidence="10">HSF-type DNA-binding domain-containing protein</fullName>
    </recommendedName>
</protein>
<name>A0AAD3RWK9_NEPGR</name>
<dbReference type="PRINTS" id="PR00056">
    <property type="entry name" value="HSFDOMAIN"/>
</dbReference>
<dbReference type="GO" id="GO:0005634">
    <property type="term" value="C:nucleus"/>
    <property type="evidence" value="ECO:0007669"/>
    <property type="project" value="UniProtKB-SubCell"/>
</dbReference>
<dbReference type="FunFam" id="1.10.10.10:FF:000057">
    <property type="entry name" value="Heat shock transcription factor 1"/>
    <property type="match status" value="1"/>
</dbReference>
<comment type="similarity">
    <text evidence="8">Belongs to the HSF family.</text>
</comment>
<feature type="compositionally biased region" description="Basic and acidic residues" evidence="9">
    <location>
        <begin position="1"/>
        <end position="11"/>
    </location>
</feature>
<feature type="domain" description="HSF-type DNA-binding" evidence="10">
    <location>
        <begin position="82"/>
        <end position="106"/>
    </location>
</feature>
<dbReference type="InterPro" id="IPR036390">
    <property type="entry name" value="WH_DNA-bd_sf"/>
</dbReference>
<comment type="caution">
    <text evidence="11">The sequence shown here is derived from an EMBL/GenBank/DDBJ whole genome shotgun (WGS) entry which is preliminary data.</text>
</comment>
<evidence type="ECO:0000313" key="12">
    <source>
        <dbReference type="Proteomes" id="UP001279734"/>
    </source>
</evidence>
<feature type="region of interest" description="Disordered" evidence="9">
    <location>
        <begin position="1"/>
        <end position="34"/>
    </location>
</feature>
<gene>
    <name evidence="11" type="ORF">Nepgr_000958</name>
</gene>
<dbReference type="GO" id="GO:0006357">
    <property type="term" value="P:regulation of transcription by RNA polymerase II"/>
    <property type="evidence" value="ECO:0007669"/>
    <property type="project" value="TreeGrafter"/>
</dbReference>
<keyword evidence="12" id="KW-1185">Reference proteome</keyword>
<accession>A0AAD3RWK9</accession>
<proteinExistence type="inferred from homology"/>
<evidence type="ECO:0000256" key="5">
    <source>
        <dbReference type="ARBA" id="ARBA00023125"/>
    </source>
</evidence>
<organism evidence="11 12">
    <name type="scientific">Nepenthes gracilis</name>
    <name type="common">Slender pitcher plant</name>
    <dbReference type="NCBI Taxonomy" id="150966"/>
    <lineage>
        <taxon>Eukaryota</taxon>
        <taxon>Viridiplantae</taxon>
        <taxon>Streptophyta</taxon>
        <taxon>Embryophyta</taxon>
        <taxon>Tracheophyta</taxon>
        <taxon>Spermatophyta</taxon>
        <taxon>Magnoliopsida</taxon>
        <taxon>eudicotyledons</taxon>
        <taxon>Gunneridae</taxon>
        <taxon>Pentapetalae</taxon>
        <taxon>Caryophyllales</taxon>
        <taxon>Nepenthaceae</taxon>
        <taxon>Nepenthes</taxon>
    </lineage>
</organism>
<comment type="subcellular location">
    <subcellularLocation>
        <location evidence="1">Nucleus</location>
    </subcellularLocation>
</comment>
<evidence type="ECO:0000256" key="7">
    <source>
        <dbReference type="ARBA" id="ARBA00023242"/>
    </source>
</evidence>
<evidence type="ECO:0000256" key="1">
    <source>
        <dbReference type="ARBA" id="ARBA00004123"/>
    </source>
</evidence>
<feature type="compositionally biased region" description="Low complexity" evidence="9">
    <location>
        <begin position="15"/>
        <end position="29"/>
    </location>
</feature>
<dbReference type="Proteomes" id="UP001279734">
    <property type="component" value="Unassembled WGS sequence"/>
</dbReference>
<dbReference type="GO" id="GO:0034605">
    <property type="term" value="P:cellular response to heat"/>
    <property type="evidence" value="ECO:0007669"/>
    <property type="project" value="TreeGrafter"/>
</dbReference>
<dbReference type="AlphaFoldDB" id="A0AAD3RWK9"/>
<evidence type="ECO:0000256" key="9">
    <source>
        <dbReference type="SAM" id="MobiDB-lite"/>
    </source>
</evidence>
<keyword evidence="7" id="KW-0539">Nucleus</keyword>
<dbReference type="InterPro" id="IPR000232">
    <property type="entry name" value="HSF_DNA-bd"/>
</dbReference>
<dbReference type="PROSITE" id="PS00434">
    <property type="entry name" value="HSF_DOMAIN"/>
    <property type="match status" value="1"/>
</dbReference>
<reference evidence="11" key="1">
    <citation type="submission" date="2023-05" db="EMBL/GenBank/DDBJ databases">
        <title>Nepenthes gracilis genome sequencing.</title>
        <authorList>
            <person name="Fukushima K."/>
        </authorList>
    </citation>
    <scope>NUCLEOTIDE SEQUENCE</scope>
    <source>
        <strain evidence="11">SING2019-196</strain>
    </source>
</reference>